<proteinExistence type="predicted"/>
<evidence type="ECO:0000313" key="1">
    <source>
        <dbReference type="EMBL" id="KXA28960.1"/>
    </source>
</evidence>
<dbReference type="Proteomes" id="UP000070174">
    <property type="component" value="Unassembled WGS sequence"/>
</dbReference>
<organism evidence="1">
    <name type="scientific">Peptoniphilus harei</name>
    <dbReference type="NCBI Taxonomy" id="54005"/>
    <lineage>
        <taxon>Bacteria</taxon>
        <taxon>Bacillati</taxon>
        <taxon>Bacillota</taxon>
        <taxon>Tissierellia</taxon>
        <taxon>Tissierellales</taxon>
        <taxon>Peptoniphilaceae</taxon>
        <taxon>Peptoniphilus</taxon>
    </lineage>
</organism>
<evidence type="ECO:0000313" key="2">
    <source>
        <dbReference type="Proteomes" id="UP000070174"/>
    </source>
</evidence>
<dbReference type="Pfam" id="PF20765">
    <property type="entry name" value="Phage_tail_terminator_8"/>
    <property type="match status" value="1"/>
</dbReference>
<name>A0A133PKA7_9FIRM</name>
<gene>
    <name evidence="1" type="ORF">HMPREF3229_01592</name>
</gene>
<dbReference type="InterPro" id="IPR049254">
    <property type="entry name" value="Phage_tail_terminator"/>
</dbReference>
<dbReference type="RefSeq" id="WP_060800581.1">
    <property type="nucleotide sequence ID" value="NZ_KQ957105.1"/>
</dbReference>
<evidence type="ECO:0008006" key="3">
    <source>
        <dbReference type="Google" id="ProtNLM"/>
    </source>
</evidence>
<dbReference type="PATRIC" id="fig|54005.3.peg.1554"/>
<reference evidence="1 2" key="1">
    <citation type="submission" date="2016-01" db="EMBL/GenBank/DDBJ databases">
        <authorList>
            <person name="Oliw E.H."/>
        </authorList>
    </citation>
    <scope>NUCLEOTIDE SEQUENCE [LARGE SCALE GENOMIC DNA]</scope>
    <source>
        <strain evidence="1 2">CMW7756A</strain>
    </source>
</reference>
<comment type="caution">
    <text evidence="1">The sequence shown here is derived from an EMBL/GenBank/DDBJ whole genome shotgun (WGS) entry which is preliminary data.</text>
</comment>
<dbReference type="EMBL" id="LRQE01000039">
    <property type="protein sequence ID" value="KXA28960.1"/>
    <property type="molecule type" value="Genomic_DNA"/>
</dbReference>
<protein>
    <recommendedName>
        <fullName evidence="3">Phage protein</fullName>
    </recommendedName>
</protein>
<accession>A0A133PKA7</accession>
<sequence length="144" mass="17275">MIKGKDLKRGITKKIHENFKEKVLKSEAQYDLGEPYFFVYFETFERESYSNTNDYVNYGVVVQYQKADKNSLMEIGDKLSEIFNYSLKIDDLYLLITNNSWYIEDNALFFTFELGFYVDKLKKDINYELMQELYMKYERGDING</sequence>
<dbReference type="AlphaFoldDB" id="A0A133PKA7"/>